<reference evidence="1 2" key="1">
    <citation type="submission" date="2018-06" db="EMBL/GenBank/DDBJ databases">
        <title>Genomic Encyclopedia of Type Strains, Phase IV (KMG-IV): sequencing the most valuable type-strain genomes for metagenomic binning, comparative biology and taxonomic classification.</title>
        <authorList>
            <person name="Goeker M."/>
        </authorList>
    </citation>
    <scope>NUCLEOTIDE SEQUENCE [LARGE SCALE GENOMIC DNA]</scope>
    <source>
        <strain evidence="1 2">DSM 27453</strain>
    </source>
</reference>
<dbReference type="RefSeq" id="WP_113857871.1">
    <property type="nucleotide sequence ID" value="NZ_QNRL01000004.1"/>
</dbReference>
<keyword evidence="2" id="KW-1185">Reference proteome</keyword>
<comment type="caution">
    <text evidence="1">The sequence shown here is derived from an EMBL/GenBank/DDBJ whole genome shotgun (WGS) entry which is preliminary data.</text>
</comment>
<evidence type="ECO:0000313" key="2">
    <source>
        <dbReference type="Proteomes" id="UP000253201"/>
    </source>
</evidence>
<evidence type="ECO:0008006" key="3">
    <source>
        <dbReference type="Google" id="ProtNLM"/>
    </source>
</evidence>
<evidence type="ECO:0000313" key="1">
    <source>
        <dbReference type="EMBL" id="RBP11576.1"/>
    </source>
</evidence>
<accession>A0ABX9FWU2</accession>
<protein>
    <recommendedName>
        <fullName evidence="3">XRE family transcriptional regulator</fullName>
    </recommendedName>
</protein>
<dbReference type="Proteomes" id="UP000253201">
    <property type="component" value="Unassembled WGS sequence"/>
</dbReference>
<organism evidence="1 2">
    <name type="scientific">Pseudocitrobacter faecalis</name>
    <dbReference type="NCBI Taxonomy" id="1398493"/>
    <lineage>
        <taxon>Bacteria</taxon>
        <taxon>Pseudomonadati</taxon>
        <taxon>Pseudomonadota</taxon>
        <taxon>Gammaproteobacteria</taxon>
        <taxon>Enterobacterales</taxon>
        <taxon>Enterobacteriaceae</taxon>
        <taxon>Pseudocitrobacter</taxon>
    </lineage>
</organism>
<sequence length="75" mass="8570">MSENTPFDFKKCWLALTPDERDAFAEAAGTTSHYIQTHLTGKRKTPGKRLMNGLFLAAKNLGWVRTKPEFAVFFY</sequence>
<name>A0ABX9FWU2_9ENTR</name>
<proteinExistence type="predicted"/>
<gene>
    <name evidence="1" type="ORF">DFQ50_10497</name>
</gene>
<dbReference type="EMBL" id="QNRL01000004">
    <property type="protein sequence ID" value="RBP11576.1"/>
    <property type="molecule type" value="Genomic_DNA"/>
</dbReference>